<evidence type="ECO:0000256" key="2">
    <source>
        <dbReference type="ARBA" id="ARBA00022475"/>
    </source>
</evidence>
<feature type="transmembrane region" description="Helical" evidence="7">
    <location>
        <begin position="39"/>
        <end position="61"/>
    </location>
</feature>
<comment type="caution">
    <text evidence="9">The sequence shown here is derived from an EMBL/GenBank/DDBJ whole genome shotgun (WGS) entry which is preliminary data.</text>
</comment>
<evidence type="ECO:0000256" key="7">
    <source>
        <dbReference type="SAM" id="Phobius"/>
    </source>
</evidence>
<feature type="transmembrane region" description="Helical" evidence="7">
    <location>
        <begin position="265"/>
        <end position="290"/>
    </location>
</feature>
<evidence type="ECO:0000313" key="9">
    <source>
        <dbReference type="EMBL" id="MEX5721313.1"/>
    </source>
</evidence>
<proteinExistence type="predicted"/>
<feature type="region of interest" description="Disordered" evidence="6">
    <location>
        <begin position="1"/>
        <end position="35"/>
    </location>
</feature>
<feature type="compositionally biased region" description="Low complexity" evidence="6">
    <location>
        <begin position="372"/>
        <end position="385"/>
    </location>
</feature>
<feature type="transmembrane region" description="Helical" evidence="7">
    <location>
        <begin position="90"/>
        <end position="110"/>
    </location>
</feature>
<feature type="transmembrane region" description="Helical" evidence="7">
    <location>
        <begin position="305"/>
        <end position="324"/>
    </location>
</feature>
<evidence type="ECO:0000313" key="10">
    <source>
        <dbReference type="Proteomes" id="UP001560045"/>
    </source>
</evidence>
<evidence type="ECO:0000256" key="5">
    <source>
        <dbReference type="ARBA" id="ARBA00023136"/>
    </source>
</evidence>
<dbReference type="RefSeq" id="WP_369210119.1">
    <property type="nucleotide sequence ID" value="NZ_JBFNXQ010000119.1"/>
</dbReference>
<feature type="compositionally biased region" description="Low complexity" evidence="6">
    <location>
        <begin position="10"/>
        <end position="21"/>
    </location>
</feature>
<reference evidence="9 10" key="1">
    <citation type="submission" date="2024-06" db="EMBL/GenBank/DDBJ databases">
        <title>Draft genome sequence of Geodermatophilus badlandi, a novel member of the Geodermatophilaceae isolated from badland sedimentary rocks in the Red desert, Wyoming, USA.</title>
        <authorList>
            <person name="Ben Tekaya S."/>
            <person name="Nouioui I."/>
            <person name="Flores G.M."/>
            <person name="Shaal M.N."/>
            <person name="Bredoire F."/>
            <person name="Basile F."/>
            <person name="Van Diepen L."/>
            <person name="Ward N.L."/>
        </authorList>
    </citation>
    <scope>NUCLEOTIDE SEQUENCE [LARGE SCALE GENOMIC DNA]</scope>
    <source>
        <strain evidence="9 10">WL48A</strain>
    </source>
</reference>
<keyword evidence="2" id="KW-1003">Cell membrane</keyword>
<dbReference type="PANTHER" id="PTHR34820:SF4">
    <property type="entry name" value="INNER MEMBRANE PROTEIN YEBZ"/>
    <property type="match status" value="1"/>
</dbReference>
<sequence>MTATARTSSPPAGAADGAAPPRTGSPDHARPDHAHRRRVPAGALVAAGLGLVAVLVLAVAVGGGARSGSATPGLGSPGPLVEWGLPVTRLAARVAGLGTVGTLLFAAVLLPGTRGVLPAASRRAARAASAWALAWAAATAAGAVLTVSELLGVGPFTLPASAVGVFVTDVATGRAALVSAGVGVLVALLARRCTRAPAAGALLVASVAGLVVPAVLAGHSAAADDHVLAVTNLSVHVVTAAVWVGGLAALLAYGRHRDDLVPAAARFSAVALACFVLTGASGLLAAWLVLGGDPAALRAVPGTGYGWLLLGKTAGLLALGVLGVQHRRVTLRFLRAGRPGGFRRFAAVEVGVMLGTVALAVALSASPPPAGAAPATGSPAAATAQPAPPGQPAPAAPDPMAGHDHGELSVTVLVDEERFHVSAPVAPGTRVTVHNASTTEVTMTAVDGSFDVVVPGRALLTFPAPERPGEHAFTSRHSAAFADVLVVG</sequence>
<feature type="region of interest" description="Disordered" evidence="6">
    <location>
        <begin position="370"/>
        <end position="405"/>
    </location>
</feature>
<accession>A0ABV3XL50</accession>
<feature type="transmembrane region" description="Helical" evidence="7">
    <location>
        <begin position="345"/>
        <end position="365"/>
    </location>
</feature>
<evidence type="ECO:0000256" key="3">
    <source>
        <dbReference type="ARBA" id="ARBA00022692"/>
    </source>
</evidence>
<evidence type="ECO:0000259" key="8">
    <source>
        <dbReference type="Pfam" id="PF05425"/>
    </source>
</evidence>
<keyword evidence="3 7" id="KW-0812">Transmembrane</keyword>
<feature type="transmembrane region" description="Helical" evidence="7">
    <location>
        <begin position="202"/>
        <end position="221"/>
    </location>
</feature>
<dbReference type="Proteomes" id="UP001560045">
    <property type="component" value="Unassembled WGS sequence"/>
</dbReference>
<keyword evidence="4 7" id="KW-1133">Transmembrane helix</keyword>
<dbReference type="Pfam" id="PF05425">
    <property type="entry name" value="CopD"/>
    <property type="match status" value="1"/>
</dbReference>
<feature type="transmembrane region" description="Helical" evidence="7">
    <location>
        <begin position="171"/>
        <end position="190"/>
    </location>
</feature>
<dbReference type="PANTHER" id="PTHR34820">
    <property type="entry name" value="INNER MEMBRANE PROTEIN YEBZ"/>
    <property type="match status" value="1"/>
</dbReference>
<name>A0ABV3XL50_9ACTN</name>
<feature type="transmembrane region" description="Helical" evidence="7">
    <location>
        <begin position="233"/>
        <end position="253"/>
    </location>
</feature>
<dbReference type="InterPro" id="IPR032694">
    <property type="entry name" value="CopC/D"/>
</dbReference>
<gene>
    <name evidence="9" type="ORF">ABQ292_23445</name>
</gene>
<feature type="domain" description="Copper resistance protein D" evidence="8">
    <location>
        <begin position="263"/>
        <end position="363"/>
    </location>
</feature>
<dbReference type="EMBL" id="JBFNXQ010000119">
    <property type="protein sequence ID" value="MEX5721313.1"/>
    <property type="molecule type" value="Genomic_DNA"/>
</dbReference>
<feature type="compositionally biased region" description="Pro residues" evidence="6">
    <location>
        <begin position="386"/>
        <end position="397"/>
    </location>
</feature>
<keyword evidence="10" id="KW-1185">Reference proteome</keyword>
<comment type="subcellular location">
    <subcellularLocation>
        <location evidence="1">Cell membrane</location>
        <topology evidence="1">Multi-pass membrane protein</topology>
    </subcellularLocation>
</comment>
<evidence type="ECO:0000256" key="6">
    <source>
        <dbReference type="SAM" id="MobiDB-lite"/>
    </source>
</evidence>
<evidence type="ECO:0000256" key="1">
    <source>
        <dbReference type="ARBA" id="ARBA00004651"/>
    </source>
</evidence>
<organism evidence="9 10">
    <name type="scientific">Geodermatophilus maliterrae</name>
    <dbReference type="NCBI Taxonomy" id="3162531"/>
    <lineage>
        <taxon>Bacteria</taxon>
        <taxon>Bacillati</taxon>
        <taxon>Actinomycetota</taxon>
        <taxon>Actinomycetes</taxon>
        <taxon>Geodermatophilales</taxon>
        <taxon>Geodermatophilaceae</taxon>
        <taxon>Geodermatophilus</taxon>
    </lineage>
</organism>
<feature type="transmembrane region" description="Helical" evidence="7">
    <location>
        <begin position="130"/>
        <end position="151"/>
    </location>
</feature>
<protein>
    <submittedName>
        <fullName evidence="9">Copper resistance D family protein</fullName>
    </submittedName>
</protein>
<keyword evidence="5 7" id="KW-0472">Membrane</keyword>
<evidence type="ECO:0000256" key="4">
    <source>
        <dbReference type="ARBA" id="ARBA00022989"/>
    </source>
</evidence>
<dbReference type="InterPro" id="IPR008457">
    <property type="entry name" value="Cu-R_CopD_dom"/>
</dbReference>